<evidence type="ECO:0000256" key="10">
    <source>
        <dbReference type="SAM" id="Coils"/>
    </source>
</evidence>
<dbReference type="InterPro" id="IPR002205">
    <property type="entry name" value="Topo_IIA_dom_A"/>
</dbReference>
<evidence type="ECO:0000256" key="2">
    <source>
        <dbReference type="ARBA" id="ARBA00001946"/>
    </source>
</evidence>
<dbReference type="PANTHER" id="PTHR10169:SF38">
    <property type="entry name" value="DNA TOPOISOMERASE 2"/>
    <property type="match status" value="1"/>
</dbReference>
<dbReference type="Gene3D" id="3.30.1360.40">
    <property type="match status" value="1"/>
</dbReference>
<evidence type="ECO:0000256" key="7">
    <source>
        <dbReference type="ARBA" id="ARBA00023125"/>
    </source>
</evidence>
<name>A0AB38ZCH4_9CAUD</name>
<keyword evidence="6 9" id="KW-0799">Topoisomerase</keyword>
<evidence type="ECO:0000256" key="3">
    <source>
        <dbReference type="ARBA" id="ARBA00012895"/>
    </source>
</evidence>
<dbReference type="InterPro" id="IPR013760">
    <property type="entry name" value="Topo_IIA-like_dom_sf"/>
</dbReference>
<protein>
    <recommendedName>
        <fullName evidence="3">DNA topoisomerase (ATP-hydrolyzing)</fullName>
        <ecNumber evidence="3">5.6.2.2</ecNumber>
    </recommendedName>
</protein>
<evidence type="ECO:0000259" key="11">
    <source>
        <dbReference type="PROSITE" id="PS52040"/>
    </source>
</evidence>
<evidence type="ECO:0000256" key="6">
    <source>
        <dbReference type="ARBA" id="ARBA00023029"/>
    </source>
</evidence>
<dbReference type="EMBL" id="PP174317">
    <property type="protein sequence ID" value="WUV29410.1"/>
    <property type="molecule type" value="Genomic_DNA"/>
</dbReference>
<sequence>MQNINRDLVDIINNEAKGYALYTVENRAIPNMMDGFKPVQRFMIYRALEMSKGNHAKFHKLASVAGGVADAGYHHGEVSAQEAGALMANTWNNNLPFLDGQGNFGSRLVQEAAASRYVFCRISENFRKVYKDIEIAPKHPDEEHLPPRFYLPVVPTVLLNGVKGIATGYATNILPHSFASVLECTRLALEGKLDKEPLVSFPQFKGEVIKLDEPGKYELHGKYTFTSRTQMHITEIPYSFDRAKYVEKVLDDLEDKGLITYEDDCSKAGFGFKIKFRKDYRFPEDEAAKHAKIMSDFKLIEKVSQNIVVIDDKGRLNDKFENASELINAFVKARLTYVDKRIDYMKVKSEHTFKLALAKALFIKEVNSGNIVIKGKTKAALKDELSTYQPFVGFEDQLVSMNIYHMTDDEIENLKARAHEAKKDLEYWQTTTAQTEYKLDLDALERLV</sequence>
<dbReference type="GO" id="GO:0006265">
    <property type="term" value="P:DNA topological change"/>
    <property type="evidence" value="ECO:0007669"/>
    <property type="project" value="UniProtKB-UniRule"/>
</dbReference>
<keyword evidence="10" id="KW-0175">Coiled coil</keyword>
<dbReference type="Gene3D" id="1.10.268.10">
    <property type="entry name" value="Topoisomerase, domain 3"/>
    <property type="match status" value="1"/>
</dbReference>
<dbReference type="GO" id="GO:0000819">
    <property type="term" value="P:sister chromatid segregation"/>
    <property type="evidence" value="ECO:0007669"/>
    <property type="project" value="TreeGrafter"/>
</dbReference>
<dbReference type="GO" id="GO:0003677">
    <property type="term" value="F:DNA binding"/>
    <property type="evidence" value="ECO:0007669"/>
    <property type="project" value="UniProtKB-UniRule"/>
</dbReference>
<dbReference type="SUPFAM" id="SSF56719">
    <property type="entry name" value="Type II DNA topoisomerase"/>
    <property type="match status" value="1"/>
</dbReference>
<dbReference type="EC" id="5.6.2.2" evidence="3"/>
<evidence type="ECO:0000256" key="4">
    <source>
        <dbReference type="ARBA" id="ARBA00022741"/>
    </source>
</evidence>
<feature type="domain" description="Topo IIA-type catalytic" evidence="11">
    <location>
        <begin position="29"/>
        <end position="441"/>
    </location>
</feature>
<feature type="active site" description="O-(5'-phospho-DNA)-tyrosine intermediate" evidence="9">
    <location>
        <position position="117"/>
    </location>
</feature>
<evidence type="ECO:0000256" key="5">
    <source>
        <dbReference type="ARBA" id="ARBA00022840"/>
    </source>
</evidence>
<dbReference type="PANTHER" id="PTHR10169">
    <property type="entry name" value="DNA TOPOISOMERASE/GYRASE"/>
    <property type="match status" value="1"/>
</dbReference>
<organism evidence="12">
    <name type="scientific">Acinetobacter phage vB_AbaSt_W16</name>
    <dbReference type="NCBI Taxonomy" id="3116434"/>
    <lineage>
        <taxon>Viruses</taxon>
        <taxon>Duplodnaviria</taxon>
        <taxon>Heunggongvirae</taxon>
        <taxon>Uroviricota</taxon>
        <taxon>Caudoviricetes</taxon>
    </lineage>
</organism>
<keyword evidence="7 9" id="KW-0238">DNA-binding</keyword>
<evidence type="ECO:0000256" key="1">
    <source>
        <dbReference type="ARBA" id="ARBA00000185"/>
    </source>
</evidence>
<evidence type="ECO:0000256" key="8">
    <source>
        <dbReference type="ARBA" id="ARBA00023235"/>
    </source>
</evidence>
<dbReference type="InterPro" id="IPR013758">
    <property type="entry name" value="Topo_IIA_A/C_ab"/>
</dbReference>
<reference evidence="12" key="1">
    <citation type="submission" date="2024-01" db="EMBL/GenBank/DDBJ databases">
        <title>Isolation and characterization of novel bacteriophages targeting carbapenem-resistant Acinetobacter baumannii.</title>
        <authorList>
            <person name="Kim J."/>
            <person name="Kim S."/>
            <person name="Choi Y.-J."/>
            <person name="Shin M."/>
        </authorList>
    </citation>
    <scope>NUCLEOTIDE SEQUENCE</scope>
</reference>
<comment type="catalytic activity">
    <reaction evidence="1 9">
        <text>ATP-dependent breakage, passage and rejoining of double-stranded DNA.</text>
        <dbReference type="EC" id="5.6.2.2"/>
    </reaction>
</comment>
<comment type="cofactor">
    <cofactor evidence="2">
        <name>Mg(2+)</name>
        <dbReference type="ChEBI" id="CHEBI:18420"/>
    </cofactor>
</comment>
<keyword evidence="4" id="KW-0547">Nucleotide-binding</keyword>
<dbReference type="InterPro" id="IPR050634">
    <property type="entry name" value="DNA_Topoisomerase_II"/>
</dbReference>
<dbReference type="SMART" id="SM00434">
    <property type="entry name" value="TOP4c"/>
    <property type="match status" value="1"/>
</dbReference>
<dbReference type="Gene3D" id="3.90.199.10">
    <property type="entry name" value="Topoisomerase II, domain 5"/>
    <property type="match status" value="1"/>
</dbReference>
<dbReference type="GO" id="GO:0003918">
    <property type="term" value="F:DNA topoisomerase type II (double strand cut, ATP-hydrolyzing) activity"/>
    <property type="evidence" value="ECO:0007669"/>
    <property type="project" value="UniProtKB-EC"/>
</dbReference>
<keyword evidence="5" id="KW-0067">ATP-binding</keyword>
<feature type="coiled-coil region" evidence="10">
    <location>
        <begin position="404"/>
        <end position="431"/>
    </location>
</feature>
<dbReference type="PROSITE" id="PS52040">
    <property type="entry name" value="TOPO_IIA"/>
    <property type="match status" value="1"/>
</dbReference>
<dbReference type="InterPro" id="IPR013757">
    <property type="entry name" value="Topo_IIA_A_a_sf"/>
</dbReference>
<accession>A0AB38ZCH4</accession>
<evidence type="ECO:0000313" key="12">
    <source>
        <dbReference type="EMBL" id="WUV29410.1"/>
    </source>
</evidence>
<proteinExistence type="predicted"/>
<dbReference type="Pfam" id="PF00521">
    <property type="entry name" value="DNA_topoisoIV"/>
    <property type="match status" value="1"/>
</dbReference>
<evidence type="ECO:0000256" key="9">
    <source>
        <dbReference type="PROSITE-ProRule" id="PRU01384"/>
    </source>
</evidence>
<dbReference type="GO" id="GO:0005524">
    <property type="term" value="F:ATP binding"/>
    <property type="evidence" value="ECO:0007669"/>
    <property type="project" value="UniProtKB-KW"/>
</dbReference>
<keyword evidence="8 9" id="KW-0413">Isomerase</keyword>